<dbReference type="Pfam" id="PF00282">
    <property type="entry name" value="Pyridoxal_deC"/>
    <property type="match status" value="1"/>
</dbReference>
<dbReference type="PANTHER" id="PTHR45677">
    <property type="entry name" value="GLUTAMATE DECARBOXYLASE-RELATED"/>
    <property type="match status" value="1"/>
</dbReference>
<comment type="cofactor">
    <cofactor evidence="1 6 7">
        <name>pyridoxal 5'-phosphate</name>
        <dbReference type="ChEBI" id="CHEBI:597326"/>
    </cofactor>
</comment>
<evidence type="ECO:0000256" key="1">
    <source>
        <dbReference type="ARBA" id="ARBA00001933"/>
    </source>
</evidence>
<accession>A0A1B7SDA9</accession>
<gene>
    <name evidence="8" type="ORF">OGATHE_003089</name>
</gene>
<evidence type="ECO:0000256" key="4">
    <source>
        <dbReference type="ARBA" id="ARBA00022898"/>
    </source>
</evidence>
<comment type="similarity">
    <text evidence="2 7">Belongs to the group II decarboxylase family.</text>
</comment>
<dbReference type="GO" id="GO:0016831">
    <property type="term" value="F:carboxy-lyase activity"/>
    <property type="evidence" value="ECO:0007669"/>
    <property type="project" value="UniProtKB-KW"/>
</dbReference>
<keyword evidence="3" id="KW-0210">Decarboxylase</keyword>
<dbReference type="RefSeq" id="XP_018209447.1">
    <property type="nucleotide sequence ID" value="XM_018353127.1"/>
</dbReference>
<keyword evidence="5 7" id="KW-0456">Lyase</keyword>
<proteinExistence type="inferred from homology"/>
<dbReference type="InterPro" id="IPR002129">
    <property type="entry name" value="PyrdxlP-dep_de-COase"/>
</dbReference>
<dbReference type="InterPro" id="IPR015421">
    <property type="entry name" value="PyrdxlP-dep_Trfase_major"/>
</dbReference>
<protein>
    <submittedName>
        <fullName evidence="8">Uncharacterized protein</fullName>
    </submittedName>
</protein>
<dbReference type="SUPFAM" id="SSF53383">
    <property type="entry name" value="PLP-dependent transferases"/>
    <property type="match status" value="1"/>
</dbReference>
<keyword evidence="4 6" id="KW-0663">Pyridoxal phosphate</keyword>
<dbReference type="GO" id="GO:0005737">
    <property type="term" value="C:cytoplasm"/>
    <property type="evidence" value="ECO:0007669"/>
    <property type="project" value="TreeGrafter"/>
</dbReference>
<dbReference type="Gene3D" id="3.40.640.10">
    <property type="entry name" value="Type I PLP-dependent aspartate aminotransferase-like (Major domain)"/>
    <property type="match status" value="1"/>
</dbReference>
<evidence type="ECO:0000256" key="2">
    <source>
        <dbReference type="ARBA" id="ARBA00009533"/>
    </source>
</evidence>
<organism evidence="8 9">
    <name type="scientific">Ogataea polymorpha</name>
    <dbReference type="NCBI Taxonomy" id="460523"/>
    <lineage>
        <taxon>Eukaryota</taxon>
        <taxon>Fungi</taxon>
        <taxon>Dikarya</taxon>
        <taxon>Ascomycota</taxon>
        <taxon>Saccharomycotina</taxon>
        <taxon>Pichiomycetes</taxon>
        <taxon>Pichiales</taxon>
        <taxon>Pichiaceae</taxon>
        <taxon>Ogataea</taxon>
    </lineage>
</organism>
<dbReference type="AlphaFoldDB" id="A0A1B7SDA9"/>
<dbReference type="PANTHER" id="PTHR45677:SF8">
    <property type="entry name" value="CYSTEINE SULFINIC ACID DECARBOXYLASE"/>
    <property type="match status" value="1"/>
</dbReference>
<dbReference type="Gene3D" id="3.90.1150.170">
    <property type="match status" value="1"/>
</dbReference>
<keyword evidence="9" id="KW-1185">Reference proteome</keyword>
<comment type="caution">
    <text evidence="8">The sequence shown here is derived from an EMBL/GenBank/DDBJ whole genome shotgun (WGS) entry which is preliminary data.</text>
</comment>
<reference evidence="8" key="1">
    <citation type="journal article" date="2021" name="Open Biol.">
        <title>Shared evolutionary footprints suggest mitochondrial oxidative damage underlies multiple complex I losses in fungi.</title>
        <authorList>
            <person name="Schikora-Tamarit M.A."/>
            <person name="Marcet-Houben M."/>
            <person name="Nosek J."/>
            <person name="Gabaldon T."/>
        </authorList>
    </citation>
    <scope>NUCLEOTIDE SEQUENCE</scope>
    <source>
        <strain evidence="8">NCAIM Y.01608</strain>
    </source>
</reference>
<dbReference type="EMBL" id="JAEUBD010001062">
    <property type="protein sequence ID" value="KAH3667566.1"/>
    <property type="molecule type" value="Genomic_DNA"/>
</dbReference>
<dbReference type="GO" id="GO:0019752">
    <property type="term" value="P:carboxylic acid metabolic process"/>
    <property type="evidence" value="ECO:0007669"/>
    <property type="project" value="InterPro"/>
</dbReference>
<dbReference type="Proteomes" id="UP000788993">
    <property type="component" value="Unassembled WGS sequence"/>
</dbReference>
<name>A0A1B7SDA9_9ASCO</name>
<evidence type="ECO:0000256" key="3">
    <source>
        <dbReference type="ARBA" id="ARBA00022793"/>
    </source>
</evidence>
<dbReference type="InterPro" id="IPR015424">
    <property type="entry name" value="PyrdxlP-dep_Trfase"/>
</dbReference>
<evidence type="ECO:0000256" key="6">
    <source>
        <dbReference type="PIRSR" id="PIRSR602129-50"/>
    </source>
</evidence>
<sequence length="515" mass="56627">MTVPQNSPNSSPGLRSQLEHNRAKEMEELVIPTILLIIQQIKDTDEGKRSLGVRYEDPKMLYSILNLDKLSLEKGLREDVKAAEKLLATVKSILDNSVNTWHPGFMDKLYASTNPIGVLSDIVLSVLNTNSHVFTVSPALTVIERKVAQKYAALFGFTGENAGGLTFSGGSWSNITSLHMARSLLFPETKLEGNTHKFAIYTSVHSHYSVEKAAILLGLGANSVFKIPVDKRGRMLVSELEKTIQETKNKGYTPLYVNATAGTTVFGSFDPFEDIAPVAKKYGLWFHIDGSWGGNAIFSAKKAGLLAGSHLADSITSNPHKMLGVPTTCSFLLVPNDRVFTQANSLSAPYLFHNAQDDNENFDLANGTMGCGRRADALKFYLGWLYYGTNGYSERVDHAYTIAEYFTEKASQTAGFTVVSDTPLQCLQVCFYYSPDNQKLTGAERTHVTRHIATQLHGSGQFLVDYAPNPDDSANNEDNGEFFRVVFNSPIVSSDVVDQLIDKIVEVGKTVPKLN</sequence>
<evidence type="ECO:0000313" key="9">
    <source>
        <dbReference type="Proteomes" id="UP000788993"/>
    </source>
</evidence>
<evidence type="ECO:0000256" key="7">
    <source>
        <dbReference type="RuleBase" id="RU000382"/>
    </source>
</evidence>
<evidence type="ECO:0000313" key="8">
    <source>
        <dbReference type="EMBL" id="KAH3667566.1"/>
    </source>
</evidence>
<evidence type="ECO:0000256" key="5">
    <source>
        <dbReference type="ARBA" id="ARBA00023239"/>
    </source>
</evidence>
<reference evidence="8" key="2">
    <citation type="submission" date="2021-01" db="EMBL/GenBank/DDBJ databases">
        <authorList>
            <person name="Schikora-Tamarit M.A."/>
        </authorList>
    </citation>
    <scope>NUCLEOTIDE SEQUENCE</scope>
    <source>
        <strain evidence="8">NCAIM Y.01608</strain>
    </source>
</reference>
<dbReference type="GO" id="GO:0030170">
    <property type="term" value="F:pyridoxal phosphate binding"/>
    <property type="evidence" value="ECO:0007669"/>
    <property type="project" value="InterPro"/>
</dbReference>
<feature type="modified residue" description="N6-(pyridoxal phosphate)lysine" evidence="6">
    <location>
        <position position="321"/>
    </location>
</feature>